<comment type="caution">
    <text evidence="12">The sequence shown here is derived from an EMBL/GenBank/DDBJ whole genome shotgun (WGS) entry which is preliminary data.</text>
</comment>
<evidence type="ECO:0000256" key="5">
    <source>
        <dbReference type="ARBA" id="ARBA00022989"/>
    </source>
</evidence>
<proteinExistence type="inferred from homology"/>
<evidence type="ECO:0000256" key="2">
    <source>
        <dbReference type="ARBA" id="ARBA00009025"/>
    </source>
</evidence>
<dbReference type="PANTHER" id="PTHR43507">
    <property type="entry name" value="NADH-UBIQUINONE OXIDOREDUCTASE CHAIN 4"/>
    <property type="match status" value="1"/>
</dbReference>
<feature type="domain" description="NADH:quinone oxidoreductase/Mrp antiporter transmembrane" evidence="10">
    <location>
        <begin position="137"/>
        <end position="423"/>
    </location>
</feature>
<keyword evidence="5 9" id="KW-1133">Transmembrane helix</keyword>
<keyword evidence="6" id="KW-0520">NAD</keyword>
<feature type="transmembrane region" description="Helical" evidence="9">
    <location>
        <begin position="340"/>
        <end position="361"/>
    </location>
</feature>
<evidence type="ECO:0000256" key="8">
    <source>
        <dbReference type="RuleBase" id="RU000320"/>
    </source>
</evidence>
<feature type="transmembrane region" description="Helical" evidence="9">
    <location>
        <begin position="89"/>
        <end position="111"/>
    </location>
</feature>
<keyword evidence="7 9" id="KW-0472">Membrane</keyword>
<feature type="transmembrane region" description="Helical" evidence="9">
    <location>
        <begin position="286"/>
        <end position="305"/>
    </location>
</feature>
<protein>
    <submittedName>
        <fullName evidence="12">NADH-quinone oxidoreductase subunit M</fullName>
    </submittedName>
</protein>
<dbReference type="PANTHER" id="PTHR43507:SF1">
    <property type="entry name" value="NADH-UBIQUINONE OXIDOREDUCTASE CHAIN 4"/>
    <property type="match status" value="1"/>
</dbReference>
<feature type="transmembrane region" description="Helical" evidence="9">
    <location>
        <begin position="460"/>
        <end position="480"/>
    </location>
</feature>
<evidence type="ECO:0000259" key="11">
    <source>
        <dbReference type="Pfam" id="PF01059"/>
    </source>
</evidence>
<dbReference type="GO" id="GO:0005886">
    <property type="term" value="C:plasma membrane"/>
    <property type="evidence" value="ECO:0007669"/>
    <property type="project" value="UniProtKB-SubCell"/>
</dbReference>
<evidence type="ECO:0000313" key="13">
    <source>
        <dbReference type="Proteomes" id="UP000251213"/>
    </source>
</evidence>
<feature type="transmembrane region" description="Helical" evidence="9">
    <location>
        <begin position="6"/>
        <end position="25"/>
    </location>
</feature>
<name>A0A364K5E8_9BACL</name>
<dbReference type="AlphaFoldDB" id="A0A364K5E8"/>
<feature type="transmembrane region" description="Helical" evidence="9">
    <location>
        <begin position="140"/>
        <end position="162"/>
    </location>
</feature>
<comment type="similarity">
    <text evidence="2">Belongs to the complex I subunit 4 family.</text>
</comment>
<evidence type="ECO:0000256" key="9">
    <source>
        <dbReference type="SAM" id="Phobius"/>
    </source>
</evidence>
<evidence type="ECO:0000256" key="3">
    <source>
        <dbReference type="ARBA" id="ARBA00022692"/>
    </source>
</evidence>
<dbReference type="InterPro" id="IPR003918">
    <property type="entry name" value="NADH_UbQ_OxRdtase"/>
</dbReference>
<feature type="transmembrane region" description="Helical" evidence="9">
    <location>
        <begin position="247"/>
        <end position="266"/>
    </location>
</feature>
<organism evidence="12 13">
    <name type="scientific">Thermoflavimicrobium daqui</name>
    <dbReference type="NCBI Taxonomy" id="2137476"/>
    <lineage>
        <taxon>Bacteria</taxon>
        <taxon>Bacillati</taxon>
        <taxon>Bacillota</taxon>
        <taxon>Bacilli</taxon>
        <taxon>Bacillales</taxon>
        <taxon>Thermoactinomycetaceae</taxon>
        <taxon>Thermoflavimicrobium</taxon>
    </lineage>
</organism>
<evidence type="ECO:0000256" key="4">
    <source>
        <dbReference type="ARBA" id="ARBA00022967"/>
    </source>
</evidence>
<keyword evidence="3 8" id="KW-0812">Transmembrane</keyword>
<feature type="transmembrane region" description="Helical" evidence="9">
    <location>
        <begin position="118"/>
        <end position="134"/>
    </location>
</feature>
<reference evidence="12 13" key="1">
    <citation type="submission" date="2018-06" db="EMBL/GenBank/DDBJ databases">
        <title>Thermoflavimicrobium daqus sp. nov., a thermophilic microbe isolated from Moutai-flavour Daqu.</title>
        <authorList>
            <person name="Wang X."/>
            <person name="Zhou H."/>
        </authorList>
    </citation>
    <scope>NUCLEOTIDE SEQUENCE [LARGE SCALE GENOMIC DNA]</scope>
    <source>
        <strain evidence="12 13">FBKL4.011</strain>
    </source>
</reference>
<dbReference type="RefSeq" id="WP_113658964.1">
    <property type="nucleotide sequence ID" value="NZ_KZ845666.1"/>
</dbReference>
<keyword evidence="4" id="KW-1278">Translocase</keyword>
<dbReference type="GO" id="GO:0042773">
    <property type="term" value="P:ATP synthesis coupled electron transport"/>
    <property type="evidence" value="ECO:0007669"/>
    <property type="project" value="InterPro"/>
</dbReference>
<dbReference type="GO" id="GO:0008137">
    <property type="term" value="F:NADH dehydrogenase (ubiquinone) activity"/>
    <property type="evidence" value="ECO:0007669"/>
    <property type="project" value="InterPro"/>
</dbReference>
<feature type="transmembrane region" description="Helical" evidence="9">
    <location>
        <begin position="312"/>
        <end position="334"/>
    </location>
</feature>
<dbReference type="Pfam" id="PF00361">
    <property type="entry name" value="Proton_antipo_M"/>
    <property type="match status" value="1"/>
</dbReference>
<feature type="transmembrane region" description="Helical" evidence="9">
    <location>
        <begin position="169"/>
        <end position="191"/>
    </location>
</feature>
<dbReference type="GO" id="GO:0048039">
    <property type="term" value="F:ubiquinone binding"/>
    <property type="evidence" value="ECO:0007669"/>
    <property type="project" value="TreeGrafter"/>
</dbReference>
<dbReference type="GO" id="GO:0003954">
    <property type="term" value="F:NADH dehydrogenase activity"/>
    <property type="evidence" value="ECO:0007669"/>
    <property type="project" value="TreeGrafter"/>
</dbReference>
<dbReference type="EMBL" id="QJKK01000004">
    <property type="protein sequence ID" value="RAL24593.1"/>
    <property type="molecule type" value="Genomic_DNA"/>
</dbReference>
<dbReference type="Proteomes" id="UP000251213">
    <property type="component" value="Unassembled WGS sequence"/>
</dbReference>
<evidence type="ECO:0000259" key="10">
    <source>
        <dbReference type="Pfam" id="PF00361"/>
    </source>
</evidence>
<dbReference type="OrthoDB" id="9811718at2"/>
<sequence>MTALNQWLPTLITFSPLLGIIILLFIPREKERVHRSIGILATLPPLVLSVWMYNSFNQKLVGFQMKQSFDWIRLFDDAKISYSMGVDGISMPLTLLTCVISTLAVIASLYIRRRTKQYYMLFLLLQTGMLGVFLSSTFFLFFIFFEITLVAAFFLIGIWGYLEKERAANLFLIYNGIGSAFMLIAMIGLFLSTKTWEYHDMQERLVMWLNLAEQPVLLWVIFICLFIAFAIKLPIFPFHSWMLRTHVEAPTPVVMVHSGILLKMGAYGLMRFGVGMFPDYMKEMTWILIALGLINIIYGAILAFVQKELKRVLAYSSVSHMGIILLGIASLNQIGLKGALFQAISHGLISALLFYIVGSLYERTKTTELAMLGGLARRMPILSGLLLVAGLALLGLPGLSGFISEFLAFLGLFQVQPIFAAVGTIGLILAAAYTLRAVLKTTFGPMRESFQGLRDIRLNESIPMLILVGLITLIGVYPKIVDDSIQLTLYQMVLRIGG</sequence>
<evidence type="ECO:0000256" key="7">
    <source>
        <dbReference type="ARBA" id="ARBA00023136"/>
    </source>
</evidence>
<feature type="transmembrane region" description="Helical" evidence="9">
    <location>
        <begin position="382"/>
        <end position="412"/>
    </location>
</feature>
<feature type="transmembrane region" description="Helical" evidence="9">
    <location>
        <begin position="37"/>
        <end position="56"/>
    </location>
</feature>
<comment type="subcellular location">
    <subcellularLocation>
        <location evidence="1">Cell membrane</location>
        <topology evidence="1">Multi-pass membrane protein</topology>
    </subcellularLocation>
    <subcellularLocation>
        <location evidence="8">Membrane</location>
        <topology evidence="8">Multi-pass membrane protein</topology>
    </subcellularLocation>
</comment>
<evidence type="ECO:0000313" key="12">
    <source>
        <dbReference type="EMBL" id="RAL24593.1"/>
    </source>
</evidence>
<keyword evidence="13" id="KW-1185">Reference proteome</keyword>
<reference evidence="12 13" key="2">
    <citation type="submission" date="2018-06" db="EMBL/GenBank/DDBJ databases">
        <authorList>
            <person name="Zhirakovskaya E."/>
        </authorList>
    </citation>
    <scope>NUCLEOTIDE SEQUENCE [LARGE SCALE GENOMIC DNA]</scope>
    <source>
        <strain evidence="12 13">FBKL4.011</strain>
    </source>
</reference>
<evidence type="ECO:0000256" key="1">
    <source>
        <dbReference type="ARBA" id="ARBA00004651"/>
    </source>
</evidence>
<dbReference type="InterPro" id="IPR000260">
    <property type="entry name" value="NADH4_N"/>
</dbReference>
<feature type="domain" description="NADH:ubiquinone oxidoreductase chain 4 N-terminal" evidence="11">
    <location>
        <begin position="53"/>
        <end position="130"/>
    </location>
</feature>
<dbReference type="InterPro" id="IPR001750">
    <property type="entry name" value="ND/Mrp_TM"/>
</dbReference>
<feature type="transmembrane region" description="Helical" evidence="9">
    <location>
        <begin position="216"/>
        <end position="235"/>
    </location>
</feature>
<dbReference type="NCBIfam" id="TIGR01972">
    <property type="entry name" value="NDH_I_M"/>
    <property type="match status" value="1"/>
</dbReference>
<feature type="transmembrane region" description="Helical" evidence="9">
    <location>
        <begin position="418"/>
        <end position="439"/>
    </location>
</feature>
<dbReference type="InterPro" id="IPR010227">
    <property type="entry name" value="NADH_Q_OxRdtase_chainM/4"/>
</dbReference>
<dbReference type="GO" id="GO:0015990">
    <property type="term" value="P:electron transport coupled proton transport"/>
    <property type="evidence" value="ECO:0007669"/>
    <property type="project" value="TreeGrafter"/>
</dbReference>
<evidence type="ECO:0000256" key="6">
    <source>
        <dbReference type="ARBA" id="ARBA00023027"/>
    </source>
</evidence>
<dbReference type="PRINTS" id="PR01437">
    <property type="entry name" value="NUOXDRDTASE4"/>
</dbReference>
<accession>A0A364K5E8</accession>
<gene>
    <name evidence="12" type="ORF">DL897_09815</name>
</gene>
<dbReference type="Pfam" id="PF01059">
    <property type="entry name" value="Oxidored_q5_N"/>
    <property type="match status" value="1"/>
</dbReference>